<sequence length="201" mass="22723">MNSKPLCHFYLHLDGNPFFNETWNKKRLPDLMKDLSWVEQEEPPVSKDFDHDDFPTYWNWPQNWRTEYEAAKHEASLLLKQHVSNFEVFNLDGCTVYIDDCSGEVFASSAHHCHGDLCSAEPHDSFDSATTAAYAFVNDFKDWHSKWSGAYEAANILSKATRNVDDTVVGTTEECDGCAAYSKIVKVDAHGNALCATCANK</sequence>
<proteinExistence type="predicted"/>
<dbReference type="RefSeq" id="WP_282679531.1">
    <property type="nucleotide sequence ID" value="NZ_CP106875.1"/>
</dbReference>
<organism evidence="1 2">
    <name type="scientific">Shewanella xiamenensis</name>
    <dbReference type="NCBI Taxonomy" id="332186"/>
    <lineage>
        <taxon>Bacteria</taxon>
        <taxon>Pseudomonadati</taxon>
        <taxon>Pseudomonadota</taxon>
        <taxon>Gammaproteobacteria</taxon>
        <taxon>Alteromonadales</taxon>
        <taxon>Shewanellaceae</taxon>
        <taxon>Shewanella</taxon>
    </lineage>
</organism>
<comment type="caution">
    <text evidence="1">The sequence shown here is derived from an EMBL/GenBank/DDBJ whole genome shotgun (WGS) entry which is preliminary data.</text>
</comment>
<reference evidence="1 2" key="1">
    <citation type="submission" date="2022-09" db="EMBL/GenBank/DDBJ databases">
        <title>The outer-membrane cytochrome OmcA is essential for infection of Shewanella oneidensis by a zebrafish-associated bacteriophage.</title>
        <authorList>
            <person name="Grenfell A.W."/>
            <person name="Intile P."/>
            <person name="Mcfarlane J."/>
            <person name="Leung D."/>
            <person name="Abdalla K."/>
            <person name="Wold M."/>
            <person name="Kees E."/>
            <person name="Gralnick J."/>
        </authorList>
    </citation>
    <scope>NUCLEOTIDE SEQUENCE [LARGE SCALE GENOMIC DNA]</scope>
    <source>
        <strain evidence="1 2">NF-5</strain>
    </source>
</reference>
<dbReference type="EMBL" id="JAOTLW010000013">
    <property type="protein sequence ID" value="MDI5832562.1"/>
    <property type="molecule type" value="Genomic_DNA"/>
</dbReference>
<dbReference type="Proteomes" id="UP001159075">
    <property type="component" value="Unassembled WGS sequence"/>
</dbReference>
<gene>
    <name evidence="1" type="ORF">ODY93_13365</name>
</gene>
<keyword evidence="2" id="KW-1185">Reference proteome</keyword>
<evidence type="ECO:0000313" key="1">
    <source>
        <dbReference type="EMBL" id="MDI5832562.1"/>
    </source>
</evidence>
<accession>A0ABT6UDL5</accession>
<name>A0ABT6UDL5_9GAMM</name>
<protein>
    <submittedName>
        <fullName evidence="1">Uncharacterized protein</fullName>
    </submittedName>
</protein>
<evidence type="ECO:0000313" key="2">
    <source>
        <dbReference type="Proteomes" id="UP001159075"/>
    </source>
</evidence>